<dbReference type="InParanoid" id="A0A067PYX7"/>
<feature type="non-terminal residue" evidence="1">
    <location>
        <position position="83"/>
    </location>
</feature>
<gene>
    <name evidence="1" type="ORF">JAAARDRAFT_70722</name>
</gene>
<accession>A0A067PYX7</accession>
<organism evidence="1 2">
    <name type="scientific">Jaapia argillacea MUCL 33604</name>
    <dbReference type="NCBI Taxonomy" id="933084"/>
    <lineage>
        <taxon>Eukaryota</taxon>
        <taxon>Fungi</taxon>
        <taxon>Dikarya</taxon>
        <taxon>Basidiomycota</taxon>
        <taxon>Agaricomycotina</taxon>
        <taxon>Agaricomycetes</taxon>
        <taxon>Agaricomycetidae</taxon>
        <taxon>Jaapiales</taxon>
        <taxon>Jaapiaceae</taxon>
        <taxon>Jaapia</taxon>
    </lineage>
</organism>
<evidence type="ECO:0000313" key="2">
    <source>
        <dbReference type="Proteomes" id="UP000027265"/>
    </source>
</evidence>
<dbReference type="AlphaFoldDB" id="A0A067PYX7"/>
<dbReference type="EMBL" id="KL197722">
    <property type="protein sequence ID" value="KDQ56442.1"/>
    <property type="molecule type" value="Genomic_DNA"/>
</dbReference>
<sequence>MCFHDDFGSFFASMGAQESLKNLVLNLLLLRNSPELLYPSQRALISMEDTESLLAIQESASLLKLIISVDDMGLELWATQNFS</sequence>
<protein>
    <submittedName>
        <fullName evidence="1">Uncharacterized protein</fullName>
    </submittedName>
</protein>
<dbReference type="Proteomes" id="UP000027265">
    <property type="component" value="Unassembled WGS sequence"/>
</dbReference>
<name>A0A067PYX7_9AGAM</name>
<keyword evidence="2" id="KW-1185">Reference proteome</keyword>
<dbReference type="HOGENOM" id="CLU_2549151_0_0_1"/>
<reference evidence="2" key="1">
    <citation type="journal article" date="2014" name="Proc. Natl. Acad. Sci. U.S.A.">
        <title>Extensive sampling of basidiomycete genomes demonstrates inadequacy of the white-rot/brown-rot paradigm for wood decay fungi.</title>
        <authorList>
            <person name="Riley R."/>
            <person name="Salamov A.A."/>
            <person name="Brown D.W."/>
            <person name="Nagy L.G."/>
            <person name="Floudas D."/>
            <person name="Held B.W."/>
            <person name="Levasseur A."/>
            <person name="Lombard V."/>
            <person name="Morin E."/>
            <person name="Otillar R."/>
            <person name="Lindquist E.A."/>
            <person name="Sun H."/>
            <person name="LaButti K.M."/>
            <person name="Schmutz J."/>
            <person name="Jabbour D."/>
            <person name="Luo H."/>
            <person name="Baker S.E."/>
            <person name="Pisabarro A.G."/>
            <person name="Walton J.D."/>
            <person name="Blanchette R.A."/>
            <person name="Henrissat B."/>
            <person name="Martin F."/>
            <person name="Cullen D."/>
            <person name="Hibbett D.S."/>
            <person name="Grigoriev I.V."/>
        </authorList>
    </citation>
    <scope>NUCLEOTIDE SEQUENCE [LARGE SCALE GENOMIC DNA]</scope>
    <source>
        <strain evidence="2">MUCL 33604</strain>
    </source>
</reference>
<evidence type="ECO:0000313" key="1">
    <source>
        <dbReference type="EMBL" id="KDQ56442.1"/>
    </source>
</evidence>
<proteinExistence type="predicted"/>